<organism evidence="2 3">
    <name type="scientific">Haemophilus parahaemolyticus</name>
    <dbReference type="NCBI Taxonomy" id="735"/>
    <lineage>
        <taxon>Bacteria</taxon>
        <taxon>Pseudomonadati</taxon>
        <taxon>Pseudomonadota</taxon>
        <taxon>Gammaproteobacteria</taxon>
        <taxon>Pasteurellales</taxon>
        <taxon>Pasteurellaceae</taxon>
        <taxon>Haemophilus</taxon>
    </lineage>
</organism>
<dbReference type="EMBL" id="UGHH01000002">
    <property type="protein sequence ID" value="STO64351.1"/>
    <property type="molecule type" value="Genomic_DNA"/>
</dbReference>
<protein>
    <submittedName>
        <fullName evidence="2">Putative transcription regulator containing HTH domain</fullName>
    </submittedName>
</protein>
<proteinExistence type="predicted"/>
<dbReference type="InterPro" id="IPR010982">
    <property type="entry name" value="Lambda_DNA-bd_dom_sf"/>
</dbReference>
<gene>
    <name evidence="2" type="primary">higA</name>
    <name evidence="2" type="ORF">NCTC10794_01415</name>
</gene>
<dbReference type="RefSeq" id="WP_119222795.1">
    <property type="nucleotide sequence ID" value="NZ_UGHH01000002.1"/>
</dbReference>
<dbReference type="Gene3D" id="1.10.260.40">
    <property type="entry name" value="lambda repressor-like DNA-binding domains"/>
    <property type="match status" value="1"/>
</dbReference>
<dbReference type="GO" id="GO:0001046">
    <property type="term" value="F:core promoter sequence-specific DNA binding"/>
    <property type="evidence" value="ECO:0007669"/>
    <property type="project" value="TreeGrafter"/>
</dbReference>
<feature type="domain" description="HTH cro/C1-type" evidence="1">
    <location>
        <begin position="66"/>
        <end position="119"/>
    </location>
</feature>
<reference evidence="2 3" key="1">
    <citation type="submission" date="2018-06" db="EMBL/GenBank/DDBJ databases">
        <authorList>
            <consortium name="Pathogen Informatics"/>
            <person name="Doyle S."/>
        </authorList>
    </citation>
    <scope>NUCLEOTIDE SEQUENCE [LARGE SCALE GENOMIC DNA]</scope>
    <source>
        <strain evidence="2 3">NCTC10794</strain>
    </source>
</reference>
<name>A0A377I1Y7_HAEPH</name>
<dbReference type="Proteomes" id="UP000254867">
    <property type="component" value="Unassembled WGS sequence"/>
</dbReference>
<accession>A0A377I1Y7</accession>
<dbReference type="AlphaFoldDB" id="A0A377I1Y7"/>
<dbReference type="InterPro" id="IPR039060">
    <property type="entry name" value="Antitox_HigA"/>
</dbReference>
<dbReference type="CDD" id="cd00093">
    <property type="entry name" value="HTH_XRE"/>
    <property type="match status" value="1"/>
</dbReference>
<dbReference type="SUPFAM" id="SSF47413">
    <property type="entry name" value="lambda repressor-like DNA-binding domains"/>
    <property type="match status" value="1"/>
</dbReference>
<dbReference type="PANTHER" id="PTHR40455:SF1">
    <property type="entry name" value="ANTITOXIN HIGA"/>
    <property type="match status" value="1"/>
</dbReference>
<dbReference type="InterPro" id="IPR001387">
    <property type="entry name" value="Cro/C1-type_HTH"/>
</dbReference>
<dbReference type="GO" id="GO:0006355">
    <property type="term" value="P:regulation of DNA-templated transcription"/>
    <property type="evidence" value="ECO:0007669"/>
    <property type="project" value="InterPro"/>
</dbReference>
<dbReference type="PANTHER" id="PTHR40455">
    <property type="entry name" value="ANTITOXIN HIGA"/>
    <property type="match status" value="1"/>
</dbReference>
<evidence type="ECO:0000313" key="3">
    <source>
        <dbReference type="Proteomes" id="UP000254867"/>
    </source>
</evidence>
<sequence length="121" mass="13658">MTQIRLITNEDDYQQALTRLDTLMDLDPPEESEAALELEALALLIQSYEKKHYAFPTDDVSVLDMIQFRMEQNNLTTKDMTAYLGSPSKVSEVLSGKRPLSLTMIKKLYHGLGIPAQLLLA</sequence>
<evidence type="ECO:0000313" key="2">
    <source>
        <dbReference type="EMBL" id="STO64351.1"/>
    </source>
</evidence>
<evidence type="ECO:0000259" key="1">
    <source>
        <dbReference type="PROSITE" id="PS50943"/>
    </source>
</evidence>
<dbReference type="PROSITE" id="PS50943">
    <property type="entry name" value="HTH_CROC1"/>
    <property type="match status" value="1"/>
</dbReference>